<dbReference type="InterPro" id="IPR025420">
    <property type="entry name" value="DUF4143"/>
</dbReference>
<feature type="domain" description="DUF4143" evidence="2">
    <location>
        <begin position="195"/>
        <end position="372"/>
    </location>
</feature>
<gene>
    <name evidence="3" type="ORF">FDA38_00850</name>
</gene>
<keyword evidence="3" id="KW-0547">Nucleotide-binding</keyword>
<dbReference type="Pfam" id="PF13173">
    <property type="entry name" value="AAA_14"/>
    <property type="match status" value="1"/>
</dbReference>
<dbReference type="PANTHER" id="PTHR43566">
    <property type="entry name" value="CONSERVED PROTEIN"/>
    <property type="match status" value="1"/>
</dbReference>
<reference evidence="3 4" key="1">
    <citation type="submission" date="2019-04" db="EMBL/GenBank/DDBJ databases">
        <title>Kribbella sp. NEAU-THZ 27 nov., a novel actinomycete isolated from soil.</title>
        <authorList>
            <person name="Duan L."/>
        </authorList>
    </citation>
    <scope>NUCLEOTIDE SEQUENCE [LARGE SCALE GENOMIC DNA]</scope>
    <source>
        <strain evidence="4">NEAU-THZ27</strain>
    </source>
</reference>
<keyword evidence="3" id="KW-0067">ATP-binding</keyword>
<evidence type="ECO:0000313" key="4">
    <source>
        <dbReference type="Proteomes" id="UP000305836"/>
    </source>
</evidence>
<dbReference type="InterPro" id="IPR041682">
    <property type="entry name" value="AAA_14"/>
</dbReference>
<proteinExistence type="predicted"/>
<dbReference type="OrthoDB" id="128089at2"/>
<dbReference type="EMBL" id="SZPZ01000001">
    <property type="protein sequence ID" value="TKK81442.1"/>
    <property type="molecule type" value="Genomic_DNA"/>
</dbReference>
<feature type="domain" description="AAA" evidence="1">
    <location>
        <begin position="22"/>
        <end position="130"/>
    </location>
</feature>
<comment type="caution">
    <text evidence="3">The sequence shown here is derived from an EMBL/GenBank/DDBJ whole genome shotgun (WGS) entry which is preliminary data.</text>
</comment>
<evidence type="ECO:0000259" key="1">
    <source>
        <dbReference type="Pfam" id="PF13173"/>
    </source>
</evidence>
<dbReference type="GO" id="GO:0005524">
    <property type="term" value="F:ATP binding"/>
    <property type="evidence" value="ECO:0007669"/>
    <property type="project" value="UniProtKB-KW"/>
</dbReference>
<evidence type="ECO:0000259" key="2">
    <source>
        <dbReference type="Pfam" id="PF13635"/>
    </source>
</evidence>
<name>A0A4U3M017_9ACTN</name>
<dbReference type="RefSeq" id="WP_137252155.1">
    <property type="nucleotide sequence ID" value="NZ_JBHSPQ010000004.1"/>
</dbReference>
<dbReference type="PANTHER" id="PTHR43566:SF2">
    <property type="entry name" value="DUF4143 DOMAIN-CONTAINING PROTEIN"/>
    <property type="match status" value="1"/>
</dbReference>
<protein>
    <submittedName>
        <fullName evidence="3">ATP-binding protein</fullName>
    </submittedName>
</protein>
<evidence type="ECO:0000313" key="3">
    <source>
        <dbReference type="EMBL" id="TKK81442.1"/>
    </source>
</evidence>
<accession>A0A4U3M017</accession>
<organism evidence="3 4">
    <name type="scientific">Kribbella jiaozuonensis</name>
    <dbReference type="NCBI Taxonomy" id="2575441"/>
    <lineage>
        <taxon>Bacteria</taxon>
        <taxon>Bacillati</taxon>
        <taxon>Actinomycetota</taxon>
        <taxon>Actinomycetes</taxon>
        <taxon>Propionibacteriales</taxon>
        <taxon>Kribbellaceae</taxon>
        <taxon>Kribbella</taxon>
    </lineage>
</organism>
<dbReference type="Pfam" id="PF13635">
    <property type="entry name" value="DUF4143"/>
    <property type="match status" value="1"/>
</dbReference>
<dbReference type="AlphaFoldDB" id="A0A4U3M017"/>
<keyword evidence="4" id="KW-1185">Reference proteome</keyword>
<sequence length="424" mass="46282">MDAYVERIVDAELDELLAGLPAVTLDGPKGVGKTATAVRRAQTVYALDDPARRLLLEADPDRLDRAEPPVLVDEWQLHPPVWDQVRRSVDRDATPGRFLLTGSASPVSAPTHSGAGRIVRLRMRPMSLSERGVESPTVSIRSLLTGAKGSVDGTTEVQLAQYTEEIVRSGFPGIRPLTDRPRRAQLAGYLDRIVERDFPEQGHLVRRPATLRAWLAAYAAATATTASYNAILDAATAGDSDKPAKTTTMAYRDVLSQLWLLEPVEAWLPTRNRLSRLGSSPKHHLADPALAAALLGVGVDALLDDATRGHPRIRDGVLLGQLFESLVTLDVRVYAQAAEAAVRHLRTRNGDHEVDLIVERADHRVLAIEVKLTPFVTDDDVKHLLWLRSEIGADLLDAMVICTGTEAYRRRDGILVVPAALLGP</sequence>
<dbReference type="Proteomes" id="UP000305836">
    <property type="component" value="Unassembled WGS sequence"/>
</dbReference>